<evidence type="ECO:0000313" key="1">
    <source>
        <dbReference type="EMBL" id="AZP11618.1"/>
    </source>
</evidence>
<evidence type="ECO:0000313" key="2">
    <source>
        <dbReference type="Proteomes" id="UP000275663"/>
    </source>
</evidence>
<dbReference type="KEGG" id="upv:EJN92_06160"/>
<accession>A0A3S9HHR8</accession>
<name>A0A3S9HHR8_9BURK</name>
<dbReference type="EMBL" id="CP034464">
    <property type="protein sequence ID" value="AZP11618.1"/>
    <property type="molecule type" value="Genomic_DNA"/>
</dbReference>
<keyword evidence="2" id="KW-1185">Reference proteome</keyword>
<sequence length="104" mass="11715">MNVSDIELRAWTQIALTSHITPRVRSISIDTDMPSNNMLFRVYSDGALHESALEALNCAVTEIQAGLGCNVKEEYIDLPEPEPMSYLRLVVYARCEDAWVNRDA</sequence>
<dbReference type="Pfam" id="PF26541">
    <property type="entry name" value="MafI2"/>
    <property type="match status" value="1"/>
</dbReference>
<proteinExistence type="predicted"/>
<dbReference type="AlphaFoldDB" id="A0A3S9HHR8"/>
<dbReference type="InterPro" id="IPR058702">
    <property type="entry name" value="MafI2-like"/>
</dbReference>
<organism evidence="1 2">
    <name type="scientific">Undibacterium parvum</name>
    <dbReference type="NCBI Taxonomy" id="401471"/>
    <lineage>
        <taxon>Bacteria</taxon>
        <taxon>Pseudomonadati</taxon>
        <taxon>Pseudomonadota</taxon>
        <taxon>Betaproteobacteria</taxon>
        <taxon>Burkholderiales</taxon>
        <taxon>Oxalobacteraceae</taxon>
        <taxon>Undibacterium</taxon>
    </lineage>
</organism>
<reference evidence="1 2" key="1">
    <citation type="journal article" date="2011" name="Int. J. Syst. Evol. Microbiol.">
        <title>Description of Undibacterium oligocarboniphilum sp. nov., isolated from purified water, and Undibacterium pigrum strain CCUG 49012 as the type strain of Undibacterium parvum sp. nov., and emended descriptions of the genus Undibacterium and the species Undibacterium pigrum.</title>
        <authorList>
            <person name="Eder W."/>
            <person name="Wanner G."/>
            <person name="Ludwig W."/>
            <person name="Busse H.J."/>
            <person name="Ziemke-Kageler F."/>
            <person name="Lang E."/>
        </authorList>
    </citation>
    <scope>NUCLEOTIDE SEQUENCE [LARGE SCALE GENOMIC DNA]</scope>
    <source>
        <strain evidence="1 2">DSM 23061</strain>
    </source>
</reference>
<protein>
    <submittedName>
        <fullName evidence="1">Uncharacterized protein</fullName>
    </submittedName>
</protein>
<gene>
    <name evidence="1" type="ORF">EJN92_06160</name>
</gene>
<dbReference type="Proteomes" id="UP000275663">
    <property type="component" value="Chromosome"/>
</dbReference>
<dbReference type="RefSeq" id="WP_126127003.1">
    <property type="nucleotide sequence ID" value="NZ_CP034464.1"/>
</dbReference>